<reference evidence="3" key="1">
    <citation type="submission" date="2016-10" db="EMBL/GenBank/DDBJ databases">
        <authorList>
            <person name="Varghese N."/>
            <person name="Submissions S."/>
        </authorList>
    </citation>
    <scope>NUCLEOTIDE SEQUENCE [LARGE SCALE GENOMIC DNA]</scope>
    <source>
        <strain evidence="3">DSM 17908</strain>
    </source>
</reference>
<organism evidence="2 3">
    <name type="scientific">Xenorhabdus mauleonii</name>
    <dbReference type="NCBI Taxonomy" id="351675"/>
    <lineage>
        <taxon>Bacteria</taxon>
        <taxon>Pseudomonadati</taxon>
        <taxon>Pseudomonadota</taxon>
        <taxon>Gammaproteobacteria</taxon>
        <taxon>Enterobacterales</taxon>
        <taxon>Morganellaceae</taxon>
        <taxon>Xenorhabdus</taxon>
    </lineage>
</organism>
<reference evidence="2" key="2">
    <citation type="submission" date="2016-10" db="EMBL/GenBank/DDBJ databases">
        <authorList>
            <person name="de Groot N.N."/>
        </authorList>
    </citation>
    <scope>NUCLEOTIDE SEQUENCE [LARGE SCALE GENOMIC DNA]</scope>
    <source>
        <strain evidence="2">DSM 17908</strain>
    </source>
</reference>
<keyword evidence="4" id="KW-1185">Reference proteome</keyword>
<name>A0A1I3J3X8_9GAMM</name>
<sequence length="241" mass="27537">MFRSKSFNNRHVSPNLLTRSKSISDIYVTALDARALITVKKVGAVEAVNLINRILTKNMTEKDWGRDNFHDPSDIESNKFLSRYEDARFMFEQIKDIITMNMRIGKSNDNKCFFIAFYSGVPIGALQLRLEDIYASESSFSNNSISDLPEVELLATHCGINNAGVILVEHAVNESQKSGKEGKLKCFIYDAAYEAYSNMGFYEITNEKNKKGKRCKKCMYLDPSKSSLWHFINGHYKYKGF</sequence>
<dbReference type="EMBL" id="FORG01000002">
    <property type="protein sequence ID" value="SFI54879.1"/>
    <property type="molecule type" value="Genomic_DNA"/>
</dbReference>
<accession>A0A1I3J3X8</accession>
<dbReference type="RefSeq" id="WP_092507463.1">
    <property type="nucleotide sequence ID" value="NZ_CAWNQB010000001.1"/>
</dbReference>
<dbReference type="EMBL" id="NITY01000001">
    <property type="protein sequence ID" value="PHM46085.1"/>
    <property type="molecule type" value="Genomic_DNA"/>
</dbReference>
<gene>
    <name evidence="2" type="ORF">SAMN05421680_10276</name>
    <name evidence="1" type="ORF">Xmau_00481</name>
</gene>
<dbReference type="Proteomes" id="UP000198919">
    <property type="component" value="Unassembled WGS sequence"/>
</dbReference>
<dbReference type="AlphaFoldDB" id="A0A1I3J3X8"/>
<proteinExistence type="predicted"/>
<evidence type="ECO:0000313" key="3">
    <source>
        <dbReference type="Proteomes" id="UP000198919"/>
    </source>
</evidence>
<dbReference type="Proteomes" id="UP000224607">
    <property type="component" value="Unassembled WGS sequence"/>
</dbReference>
<reference evidence="1 4" key="3">
    <citation type="journal article" date="2017" name="Nat. Microbiol.">
        <title>Natural product diversity associated with the nematode symbionts Photorhabdus and Xenorhabdus.</title>
        <authorList>
            <person name="Tobias N.J."/>
            <person name="Wolff H."/>
            <person name="Djahanschiri B."/>
            <person name="Grundmann F."/>
            <person name="Kronenwerth M."/>
            <person name="Shi Y.M."/>
            <person name="Simonyi S."/>
            <person name="Grun P."/>
            <person name="Shapiro-Ilan D."/>
            <person name="Pidot S.J."/>
            <person name="Stinear T.P."/>
            <person name="Ebersberger I."/>
            <person name="Bode H.B."/>
        </authorList>
    </citation>
    <scope>NUCLEOTIDE SEQUENCE [LARGE SCALE GENOMIC DNA]</scope>
    <source>
        <strain evidence="1 4">DSM 17908</strain>
    </source>
</reference>
<protein>
    <submittedName>
        <fullName evidence="1">N-acetyltransferase</fullName>
    </submittedName>
</protein>
<evidence type="ECO:0000313" key="2">
    <source>
        <dbReference type="EMBL" id="SFI54879.1"/>
    </source>
</evidence>
<dbReference type="OrthoDB" id="6442235at2"/>
<evidence type="ECO:0000313" key="4">
    <source>
        <dbReference type="Proteomes" id="UP000224607"/>
    </source>
</evidence>
<evidence type="ECO:0000313" key="1">
    <source>
        <dbReference type="EMBL" id="PHM46085.1"/>
    </source>
</evidence>